<keyword evidence="1" id="KW-0812">Transmembrane</keyword>
<feature type="domain" description="PKD" evidence="2">
    <location>
        <begin position="963"/>
        <end position="1052"/>
    </location>
</feature>
<feature type="transmembrane region" description="Helical" evidence="1">
    <location>
        <begin position="1695"/>
        <end position="1714"/>
    </location>
</feature>
<evidence type="ECO:0000259" key="2">
    <source>
        <dbReference type="PROSITE" id="PS50093"/>
    </source>
</evidence>
<evidence type="ECO:0000313" key="4">
    <source>
        <dbReference type="Proteomes" id="UP001060368"/>
    </source>
</evidence>
<proteinExistence type="predicted"/>
<dbReference type="InterPro" id="IPR027954">
    <property type="entry name" value="Transcobalamin-like_C"/>
</dbReference>
<dbReference type="InterPro" id="IPR002372">
    <property type="entry name" value="PQQ_rpt_dom"/>
</dbReference>
<dbReference type="Proteomes" id="UP001060368">
    <property type="component" value="Chromosome"/>
</dbReference>
<dbReference type="GeneID" id="74306203"/>
<dbReference type="PANTHER" id="PTHR34512:SF30">
    <property type="entry name" value="OUTER MEMBRANE PROTEIN ASSEMBLY FACTOR BAMB"/>
    <property type="match status" value="1"/>
</dbReference>
<dbReference type="InterPro" id="IPR011047">
    <property type="entry name" value="Quinoprotein_ADH-like_sf"/>
</dbReference>
<dbReference type="Gene3D" id="2.40.128.630">
    <property type="match status" value="1"/>
</dbReference>
<keyword evidence="4" id="KW-1185">Reference proteome</keyword>
<dbReference type="RefSeq" id="WP_257742855.1">
    <property type="nucleotide sequence ID" value="NZ_CP096115.1"/>
</dbReference>
<gene>
    <name evidence="3" type="ORF">L6E24_00870</name>
</gene>
<keyword evidence="1" id="KW-0472">Membrane</keyword>
<dbReference type="InterPro" id="IPR035986">
    <property type="entry name" value="PKD_dom_sf"/>
</dbReference>
<dbReference type="SUPFAM" id="SSF50998">
    <property type="entry name" value="Quinoprotein alcohol dehydrogenase-like"/>
    <property type="match status" value="4"/>
</dbReference>
<protein>
    <submittedName>
        <fullName evidence="3">PQQ-binding-like beta-propeller repeat protein</fullName>
    </submittedName>
</protein>
<dbReference type="SMART" id="SM00089">
    <property type="entry name" value="PKD"/>
    <property type="match status" value="1"/>
</dbReference>
<dbReference type="InterPro" id="IPR013783">
    <property type="entry name" value="Ig-like_fold"/>
</dbReference>
<dbReference type="InterPro" id="IPR000601">
    <property type="entry name" value="PKD_dom"/>
</dbReference>
<evidence type="ECO:0000313" key="3">
    <source>
        <dbReference type="EMBL" id="UUX92711.1"/>
    </source>
</evidence>
<sequence>MILGMNKRIYCLTITFLLIITLLSGTVSASDADDLNSSLCGEGIEEYRVFPGNSIGNISDVENEKMRSSGESVSCSDSVNPDDSVIEQVIQPDTQNNNNCLFFDEEIITSEGTGPKTANIRWNTTPLSGDADTPPLIADGKVFVSTWWTTNQMDDYYLYCYNQSDGTFLWKNTLASGIGSYLASAATGGGRIFVRGINGVLYAVDMDTGVTKWTKTLDTSPLWWSQTTSSPVVSGDYILAVSQTTGILRKFDFSGNEIKTFNGGGTLEHRSSPVVSDGDAYFAAGDSLKLFSINFETFEENWNFVSSEKILSSPVIGTDALYFTTSSYLYALNKSSGEELWIAAISSPSGAGTPAFSDGHLYVGEKDGLHKYSSADGSEVWHYSSASIAASPAIAENGVYFATNEKAGKVICLNPDDGTLIWEYTQAAPAGGYFAAFWGSSPVIDNEKLYIGGAYYNTLYCFGKMDDFSWSGDVTLEEGPDFKYSPTNNPSADYNVNAASDLAALKKASEKGGFEYYTDDSSYPSYNTFELTGIGGINQTDDLSYCWSEYINGERISEGLAGNILRDGDLLQFAYGFCDSGKGIYPAPDNSDNSVNITVSVLKKQNKGPKTSNIRWNTASLSGDVETPPVIADGKVFFSTWWTTNKMDDYYLYCYNQSDGSYLWKNTLANNVSSYLASPASGGGNVYVRGTDGVLYAVDMDTGKTNWTKTLDNSPQWWSQATSSPVVSGDYILAVSQTTGILRKFDFEGNEVKTFNGGGTLEYRSSPVVSGEYIYFAAGDSQKLYSLNFETFEENWNFISPEKILSSPVMGTDSIYFTTSSNLYAINKSSGEELWSTAISSPNGAGTPSFMDGHLYAGEKDGLHKYSAADGSEEWHYSSASIAASPAIAENGIYFATNEKAGKVVCVNPDDGTLIWEYAQAAPAGNCFAAFWGSSPVIDNEMLYIGGAYYDTLYCFGPEMPLGEPHLYASPKGGKAPVNVSFSATGCENAKRFVLDFGDGSDKHISGSLSGVSVLHTYTNVSEYTAKLTAYNSDETESRSCDLKINVITAPVNKTAENSVSANVPGVNISVSQPGIQDISINLSGWEESDGVAGYTKPDGTEVTIQTGNYTKSGDVLSGEVTSVTISSPGINGSEISPDVGNASVNFNFTMGDYQENATVETTISPDVVDDAKNAFSVACTDSNLVCDSIAYTVYFTKSGFTNDSSVSGVNLSFTVKNTWIDSQGGISDVRIIRWKDDGESEVLSPFSYDISGNYTRLYVYSDGFSVYGLIMAHSNAPSPTPTTGGGGGGGSSLTYTPVTLSSGTFEVTATNSGKVYDVDICTALGILHVKGISFVVDDGWYAEYGTLFVKSVQGEDNEGNAGWMYQVNGNTGNIGANVFKLNNGDEVLWYYSESMESVPEESAQKIALKASISSSASGSSGSSGGGGAATTSGGNVLAATGSVDLAIGLPEDSSLTLEGGRMYFSIDIQSAKSSGEVIVQDKNSLIITRGDLTLKIRFKDYKVRDGVTSGEIESISISTAPVIKNSGMDAGVKACLDMEMNSIPVDGQLILSIPDDVDSEEINRLLKSSGTGKVIGNAVYELDAEKENIENGVDVASATVYMTVPEDLLSSKGELSEFRIVHILDDGGAEIITPEILNDDEPGLVTFKGISQNGVSSSFVLATITSESKSSGQAGEDNLNLTGEENNAEKSGSYAMPVFAVLAVLSLAAALKYNRR</sequence>
<dbReference type="SUPFAM" id="SSF49299">
    <property type="entry name" value="PKD domain"/>
    <property type="match status" value="1"/>
</dbReference>
<dbReference type="InterPro" id="IPR018391">
    <property type="entry name" value="PQQ_b-propeller_rpt"/>
</dbReference>
<keyword evidence="1" id="KW-1133">Transmembrane helix</keyword>
<dbReference type="Pfam" id="PF14478">
    <property type="entry name" value="DUF4430"/>
    <property type="match status" value="1"/>
</dbReference>
<dbReference type="Pfam" id="PF13360">
    <property type="entry name" value="PQQ_2"/>
    <property type="match status" value="4"/>
</dbReference>
<evidence type="ECO:0000256" key="1">
    <source>
        <dbReference type="SAM" id="Phobius"/>
    </source>
</evidence>
<dbReference type="Gene3D" id="2.130.10.10">
    <property type="entry name" value="YVTN repeat-like/Quinoprotein amine dehydrogenase"/>
    <property type="match status" value="2"/>
</dbReference>
<reference evidence="3" key="1">
    <citation type="submission" date="2022-04" db="EMBL/GenBank/DDBJ databases">
        <title>Complete genome of Methanoplanus endosymbiosus DSM 3599.</title>
        <authorList>
            <person name="Chen S.-C."/>
            <person name="You Y.-T."/>
            <person name="Zhou Y.-Z."/>
            <person name="Lai M.-C."/>
        </authorList>
    </citation>
    <scope>NUCLEOTIDE SEQUENCE</scope>
    <source>
        <strain evidence="3">DSM 3599</strain>
    </source>
</reference>
<dbReference type="SMART" id="SM00564">
    <property type="entry name" value="PQQ"/>
    <property type="match status" value="14"/>
</dbReference>
<dbReference type="InterPro" id="IPR015943">
    <property type="entry name" value="WD40/YVTN_repeat-like_dom_sf"/>
</dbReference>
<dbReference type="InterPro" id="IPR022409">
    <property type="entry name" value="PKD/Chitinase_dom"/>
</dbReference>
<dbReference type="Gene3D" id="2.40.10.480">
    <property type="match status" value="3"/>
</dbReference>
<dbReference type="Gene3D" id="2.60.40.10">
    <property type="entry name" value="Immunoglobulins"/>
    <property type="match status" value="1"/>
</dbReference>
<dbReference type="Gene3D" id="2.170.130.30">
    <property type="match status" value="2"/>
</dbReference>
<organism evidence="3 4">
    <name type="scientific">Methanoplanus endosymbiosus</name>
    <dbReference type="NCBI Taxonomy" id="33865"/>
    <lineage>
        <taxon>Archaea</taxon>
        <taxon>Methanobacteriati</taxon>
        <taxon>Methanobacteriota</taxon>
        <taxon>Stenosarchaea group</taxon>
        <taxon>Methanomicrobia</taxon>
        <taxon>Methanomicrobiales</taxon>
        <taxon>Methanomicrobiaceae</taxon>
        <taxon>Methanoplanus</taxon>
    </lineage>
</organism>
<dbReference type="PANTHER" id="PTHR34512">
    <property type="entry name" value="CELL SURFACE PROTEIN"/>
    <property type="match status" value="1"/>
</dbReference>
<dbReference type="KEGG" id="mend:L6E24_00870"/>
<dbReference type="PROSITE" id="PS50093">
    <property type="entry name" value="PKD"/>
    <property type="match status" value="1"/>
</dbReference>
<name>A0A9E7PPL4_9EURY</name>
<dbReference type="EMBL" id="CP096115">
    <property type="protein sequence ID" value="UUX92711.1"/>
    <property type="molecule type" value="Genomic_DNA"/>
</dbReference>
<accession>A0A9E7PPL4</accession>